<organism evidence="4 6">
    <name type="scientific">Acidipropionibacterium acidipropionici</name>
    <dbReference type="NCBI Taxonomy" id="1748"/>
    <lineage>
        <taxon>Bacteria</taxon>
        <taxon>Bacillati</taxon>
        <taxon>Actinomycetota</taxon>
        <taxon>Actinomycetes</taxon>
        <taxon>Propionibacteriales</taxon>
        <taxon>Propionibacteriaceae</taxon>
        <taxon>Acidipropionibacterium</taxon>
    </lineage>
</organism>
<dbReference type="InterPro" id="IPR011053">
    <property type="entry name" value="Single_hybrid_motif"/>
</dbReference>
<dbReference type="PANTHER" id="PTHR45266:SF3">
    <property type="entry name" value="OXALOACETATE DECARBOXYLASE ALPHA CHAIN"/>
    <property type="match status" value="1"/>
</dbReference>
<dbReference type="Pfam" id="PF00364">
    <property type="entry name" value="Biotin_lipoyl"/>
    <property type="match status" value="1"/>
</dbReference>
<evidence type="ECO:0000313" key="5">
    <source>
        <dbReference type="EMBL" id="AOZ48410.1"/>
    </source>
</evidence>
<gene>
    <name evidence="5" type="ORF">A8L58_12480</name>
    <name evidence="4" type="ORF">AXH35_11040</name>
</gene>
<protein>
    <submittedName>
        <fullName evidence="4">Acetyl-CoA carboxylase biotin carboxyl carrier protein subunit</fullName>
    </submittedName>
</protein>
<dbReference type="PROSITE" id="PS50968">
    <property type="entry name" value="BIOTINYL_LIPOYL"/>
    <property type="match status" value="1"/>
</dbReference>
<feature type="compositionally biased region" description="Low complexity" evidence="2">
    <location>
        <begin position="64"/>
        <end position="76"/>
    </location>
</feature>
<evidence type="ECO:0000256" key="2">
    <source>
        <dbReference type="SAM" id="MobiDB-lite"/>
    </source>
</evidence>
<dbReference type="SUPFAM" id="SSF51230">
    <property type="entry name" value="Single hybrid motif"/>
    <property type="match status" value="1"/>
</dbReference>
<evidence type="ECO:0000313" key="4">
    <source>
        <dbReference type="EMBL" id="AMS07201.1"/>
    </source>
</evidence>
<dbReference type="AlphaFoldDB" id="A0AAC8YIE1"/>
<sequence>MRRYTITVAGTAHEIEVEETSATRFQVRVDGQDVDVELTSHQDAGDSPVVPQIDPRPESEPARAPRVPRQVRTRATGSPSPAVSGGADLAYSMTAPMPGVIASVDARPGDQVPKGRTVLVLEAMKMKNELHASRSGVIAEVLVAEGDQVKYGQPLLRFEKA</sequence>
<dbReference type="InterPro" id="IPR050709">
    <property type="entry name" value="Biotin_Carboxyl_Carrier/Decarb"/>
</dbReference>
<feature type="domain" description="Lipoyl-binding" evidence="3">
    <location>
        <begin position="84"/>
        <end position="159"/>
    </location>
</feature>
<dbReference type="InterPro" id="IPR000089">
    <property type="entry name" value="Biotin_lipoyl"/>
</dbReference>
<evidence type="ECO:0000256" key="1">
    <source>
        <dbReference type="ARBA" id="ARBA00023267"/>
    </source>
</evidence>
<dbReference type="Proteomes" id="UP000075221">
    <property type="component" value="Chromosome"/>
</dbReference>
<keyword evidence="1" id="KW-0092">Biotin</keyword>
<keyword evidence="7" id="KW-1185">Reference proteome</keyword>
<dbReference type="PANTHER" id="PTHR45266">
    <property type="entry name" value="OXALOACETATE DECARBOXYLASE ALPHA CHAIN"/>
    <property type="match status" value="1"/>
</dbReference>
<evidence type="ECO:0000313" key="7">
    <source>
        <dbReference type="Proteomes" id="UP000178666"/>
    </source>
</evidence>
<dbReference type="PROSITE" id="PS00188">
    <property type="entry name" value="BIOTIN"/>
    <property type="match status" value="1"/>
</dbReference>
<proteinExistence type="predicted"/>
<dbReference type="EMBL" id="CP014352">
    <property type="protein sequence ID" value="AMS07201.1"/>
    <property type="molecule type" value="Genomic_DNA"/>
</dbReference>
<name>A0AAC8YIE1_9ACTN</name>
<dbReference type="CDD" id="cd06850">
    <property type="entry name" value="biotinyl_domain"/>
    <property type="match status" value="1"/>
</dbReference>
<accession>A0AAC8YIE1</accession>
<dbReference type="Proteomes" id="UP000178666">
    <property type="component" value="Chromosome"/>
</dbReference>
<reference evidence="5 7" key="1">
    <citation type="journal article" date="2016" name="Plant Dis.">
        <title>Improved production of propionic acid using genome shuffling.</title>
        <authorList>
            <person name="Luna-Flores C.H."/>
            <person name="Palfreyman R.W."/>
            <person name="Kromer J.O."/>
            <person name="Nielsen L.K."/>
            <person name="Marcellin E."/>
        </authorList>
    </citation>
    <scope>NUCLEOTIDE SEQUENCE [LARGE SCALE GENOMIC DNA]</scope>
    <source>
        <strain evidence="5 7">F3E8</strain>
    </source>
</reference>
<dbReference type="Gene3D" id="2.40.50.100">
    <property type="match status" value="1"/>
</dbReference>
<feature type="region of interest" description="Disordered" evidence="2">
    <location>
        <begin position="39"/>
        <end position="89"/>
    </location>
</feature>
<evidence type="ECO:0000259" key="3">
    <source>
        <dbReference type="PROSITE" id="PS50968"/>
    </source>
</evidence>
<dbReference type="InterPro" id="IPR001882">
    <property type="entry name" value="Biotin_BS"/>
</dbReference>
<reference evidence="4 6" key="2">
    <citation type="submission" date="2016-02" db="EMBL/GenBank/DDBJ databases">
        <title>Complete Genome Sequence of Propionibacterium acidipropionici ATCC 55737.</title>
        <authorList>
            <person name="Luna Flores C.H."/>
            <person name="Nielsen L.K."/>
            <person name="Marcellin E."/>
        </authorList>
    </citation>
    <scope>NUCLEOTIDE SEQUENCE [LARGE SCALE GENOMIC DNA]</scope>
    <source>
        <strain evidence="4 6">ATCC 55737</strain>
    </source>
</reference>
<dbReference type="EMBL" id="CP015970">
    <property type="protein sequence ID" value="AOZ48410.1"/>
    <property type="molecule type" value="Genomic_DNA"/>
</dbReference>
<dbReference type="FunFam" id="2.40.50.100:FF:000003">
    <property type="entry name" value="Acetyl-CoA carboxylase biotin carboxyl carrier protein"/>
    <property type="match status" value="1"/>
</dbReference>
<evidence type="ECO:0000313" key="6">
    <source>
        <dbReference type="Proteomes" id="UP000075221"/>
    </source>
</evidence>